<feature type="coiled-coil region" evidence="1">
    <location>
        <begin position="31"/>
        <end position="65"/>
    </location>
</feature>
<name>A0A397GUP9_9GLOM</name>
<gene>
    <name evidence="2" type="ORF">Glove_423g99</name>
</gene>
<protein>
    <submittedName>
        <fullName evidence="2">Uncharacterized protein</fullName>
    </submittedName>
</protein>
<dbReference type="Proteomes" id="UP000266861">
    <property type="component" value="Unassembled WGS sequence"/>
</dbReference>
<accession>A0A397GUP9</accession>
<evidence type="ECO:0000313" key="3">
    <source>
        <dbReference type="Proteomes" id="UP000266861"/>
    </source>
</evidence>
<proteinExistence type="predicted"/>
<organism evidence="2 3">
    <name type="scientific">Diversispora epigaea</name>
    <dbReference type="NCBI Taxonomy" id="1348612"/>
    <lineage>
        <taxon>Eukaryota</taxon>
        <taxon>Fungi</taxon>
        <taxon>Fungi incertae sedis</taxon>
        <taxon>Mucoromycota</taxon>
        <taxon>Glomeromycotina</taxon>
        <taxon>Glomeromycetes</taxon>
        <taxon>Diversisporales</taxon>
        <taxon>Diversisporaceae</taxon>
        <taxon>Diversispora</taxon>
    </lineage>
</organism>
<keyword evidence="1" id="KW-0175">Coiled coil</keyword>
<dbReference type="EMBL" id="PQFF01000374">
    <property type="protein sequence ID" value="RHZ54742.1"/>
    <property type="molecule type" value="Genomic_DNA"/>
</dbReference>
<dbReference type="AlphaFoldDB" id="A0A397GUP9"/>
<keyword evidence="3" id="KW-1185">Reference proteome</keyword>
<evidence type="ECO:0000256" key="1">
    <source>
        <dbReference type="SAM" id="Coils"/>
    </source>
</evidence>
<reference evidence="2 3" key="1">
    <citation type="submission" date="2018-08" db="EMBL/GenBank/DDBJ databases">
        <title>Genome and evolution of the arbuscular mycorrhizal fungus Diversispora epigaea (formerly Glomus versiforme) and its bacterial endosymbionts.</title>
        <authorList>
            <person name="Sun X."/>
            <person name="Fei Z."/>
            <person name="Harrison M."/>
        </authorList>
    </citation>
    <scope>NUCLEOTIDE SEQUENCE [LARGE SCALE GENOMIC DNA]</scope>
    <source>
        <strain evidence="2 3">IT104</strain>
    </source>
</reference>
<sequence length="146" mass="17419">MTSTKVGPKSHDSENRLQLCSTIKKSHYPNTNRIYEKLDKLEEKFRLLEEEIDDLTDKALEIKWEIARDMLTECGLNFINWAETSENWLKLSKLYPEKYRLFAPDNSLHFVKRKKGNNLYMRKQIAYNPEFREFKKQLAETAIIKS</sequence>
<comment type="caution">
    <text evidence="2">The sequence shown here is derived from an EMBL/GenBank/DDBJ whole genome shotgun (WGS) entry which is preliminary data.</text>
</comment>
<evidence type="ECO:0000313" key="2">
    <source>
        <dbReference type="EMBL" id="RHZ54742.1"/>
    </source>
</evidence>